<name>A0A3D8PIP3_9BACI</name>
<sequence length="139" mass="15978">MVLLFVYDNIFKEYIIFKMESCFMKRKLGLGFIGIFALSTGFTDVLATGQVDVSDRDKIRVVTVEEQEVRENKAIEGKDLEIIIIADEQNMVENSSNLSGFVPQENGRGLYFEKKQTNIQLLNYHESLHPKILKKTKIN</sequence>
<evidence type="ECO:0000313" key="1">
    <source>
        <dbReference type="EMBL" id="RDW15109.1"/>
    </source>
</evidence>
<dbReference type="EMBL" id="PIOD01000026">
    <property type="protein sequence ID" value="RDW15109.1"/>
    <property type="molecule type" value="Genomic_DNA"/>
</dbReference>
<proteinExistence type="predicted"/>
<accession>A0A3D8PIP3</accession>
<keyword evidence="2" id="KW-1185">Reference proteome</keyword>
<gene>
    <name evidence="1" type="ORF">CWR45_18235</name>
</gene>
<comment type="caution">
    <text evidence="1">The sequence shown here is derived from an EMBL/GenBank/DDBJ whole genome shotgun (WGS) entry which is preliminary data.</text>
</comment>
<organism evidence="1 2">
    <name type="scientific">Oceanobacillus chungangensis</name>
    <dbReference type="NCBI Taxonomy" id="1229152"/>
    <lineage>
        <taxon>Bacteria</taxon>
        <taxon>Bacillati</taxon>
        <taxon>Bacillota</taxon>
        <taxon>Bacilli</taxon>
        <taxon>Bacillales</taxon>
        <taxon>Bacillaceae</taxon>
        <taxon>Oceanobacillus</taxon>
    </lineage>
</organism>
<reference evidence="2" key="1">
    <citation type="submission" date="2017-11" db="EMBL/GenBank/DDBJ databases">
        <authorList>
            <person name="Zhu W."/>
        </authorList>
    </citation>
    <scope>NUCLEOTIDE SEQUENCE [LARGE SCALE GENOMIC DNA]</scope>
    <source>
        <strain evidence="2">CAU 1051</strain>
    </source>
</reference>
<protein>
    <submittedName>
        <fullName evidence="1">Uncharacterized protein</fullName>
    </submittedName>
</protein>
<evidence type="ECO:0000313" key="2">
    <source>
        <dbReference type="Proteomes" id="UP000256520"/>
    </source>
</evidence>
<dbReference type="AlphaFoldDB" id="A0A3D8PIP3"/>
<dbReference type="Proteomes" id="UP000256520">
    <property type="component" value="Unassembled WGS sequence"/>
</dbReference>